<keyword evidence="2 3" id="KW-0732">Signal</keyword>
<dbReference type="PANTHER" id="PTHR38108">
    <property type="entry name" value="UPF0319 PROTEIN YCCT"/>
    <property type="match status" value="1"/>
</dbReference>
<dbReference type="PANTHER" id="PTHR38108:SF1">
    <property type="entry name" value="UPF0319 PROTEIN YCCT"/>
    <property type="match status" value="1"/>
</dbReference>
<feature type="chain" id="PRO_5009005747" description="UPF0319 protein VSVS05_04152" evidence="3">
    <location>
        <begin position="20"/>
        <end position="212"/>
    </location>
</feature>
<evidence type="ECO:0000313" key="4">
    <source>
        <dbReference type="EMBL" id="ANU39188.1"/>
    </source>
</evidence>
<dbReference type="Proteomes" id="UP000092528">
    <property type="component" value="Chromosome 2"/>
</dbReference>
<organism evidence="4 5">
    <name type="scientific">Vibrio scophthalmi</name>
    <dbReference type="NCBI Taxonomy" id="45658"/>
    <lineage>
        <taxon>Bacteria</taxon>
        <taxon>Pseudomonadati</taxon>
        <taxon>Pseudomonadota</taxon>
        <taxon>Gammaproteobacteria</taxon>
        <taxon>Vibrionales</taxon>
        <taxon>Vibrionaceae</taxon>
        <taxon>Vibrio</taxon>
    </lineage>
</organism>
<reference evidence="4 5" key="1">
    <citation type="submission" date="2016-07" db="EMBL/GenBank/DDBJ databases">
        <title>Genome sequencing of Vibrio scophthalmi strain VS-05, an isolated from Paralichthys olivaceus.</title>
        <authorList>
            <person name="Han H.-J."/>
        </authorList>
    </citation>
    <scope>NUCLEOTIDE SEQUENCE [LARGE SCALE GENOMIC DNA]</scope>
    <source>
        <strain evidence="4 5">VS-05</strain>
    </source>
</reference>
<accession>A0A1C7FHD7</accession>
<dbReference type="Pfam" id="PF09829">
    <property type="entry name" value="DUF2057"/>
    <property type="match status" value="1"/>
</dbReference>
<dbReference type="HAMAP" id="MF_00789">
    <property type="entry name" value="UPF0319"/>
    <property type="match status" value="1"/>
</dbReference>
<dbReference type="AlphaFoldDB" id="A0A1C7FHD7"/>
<dbReference type="GeneID" id="96874356"/>
<dbReference type="EMBL" id="CP016415">
    <property type="protein sequence ID" value="ANU39188.1"/>
    <property type="molecule type" value="Genomic_DNA"/>
</dbReference>
<evidence type="ECO:0000256" key="2">
    <source>
        <dbReference type="ARBA" id="ARBA00022729"/>
    </source>
</evidence>
<dbReference type="InterPro" id="IPR018635">
    <property type="entry name" value="UPF0319"/>
</dbReference>
<evidence type="ECO:0000313" key="5">
    <source>
        <dbReference type="Proteomes" id="UP000092528"/>
    </source>
</evidence>
<keyword evidence="5" id="KW-1185">Reference proteome</keyword>
<evidence type="ECO:0000256" key="3">
    <source>
        <dbReference type="HAMAP-Rule" id="MF_00789"/>
    </source>
</evidence>
<comment type="similarity">
    <text evidence="1 3">Belongs to the UPF0319 family.</text>
</comment>
<protein>
    <recommendedName>
        <fullName evidence="3">UPF0319 protein VSVS05_04152</fullName>
    </recommendedName>
</protein>
<dbReference type="RefSeq" id="WP_065546720.1">
    <property type="nucleotide sequence ID" value="NZ_CP016415.1"/>
</dbReference>
<dbReference type="PATRIC" id="fig|45658.7.peg.4129"/>
<proteinExistence type="inferred from homology"/>
<feature type="signal peptide" evidence="3">
    <location>
        <begin position="1"/>
        <end position="19"/>
    </location>
</feature>
<evidence type="ECO:0000256" key="1">
    <source>
        <dbReference type="ARBA" id="ARBA00008490"/>
    </source>
</evidence>
<name>A0A1C7FHD7_9VIBR</name>
<gene>
    <name evidence="4" type="ORF">VSVS05_04152</name>
</gene>
<dbReference type="STRING" id="45658.VSVS12_03039"/>
<sequence length="212" mass="23352" precursor="true">MKTMTTLLASLLFTGVAHADITLNLPDNVDLLVVNQAKPDVNGGLFSSAKSVTLPDGENQIVLRYQPYFTKGNDRHIVEGEAIIANFSAENTTLDFVLPEYRNERDAENNIKKLELGLVNQQGQSIEIVQDVLQKDGLQLGRDYVIESKLYNESAGVAALSSSVAAVAMTNSTANTKAVKVNANTAEEMLHFWYQKADDKTKAKFKQFVNQQ</sequence>